<keyword evidence="5 10" id="KW-0658">Purine biosynthesis</keyword>
<dbReference type="PANTHER" id="PTHR43472">
    <property type="entry name" value="PHOSPHORIBOSYLAMINE--GLYCINE LIGASE"/>
    <property type="match status" value="1"/>
</dbReference>
<dbReference type="GO" id="GO:0009113">
    <property type="term" value="P:purine nucleobase biosynthetic process"/>
    <property type="evidence" value="ECO:0007669"/>
    <property type="project" value="InterPro"/>
</dbReference>
<comment type="pathway">
    <text evidence="1 10">Purine metabolism; IMP biosynthesis via de novo pathway; N(1)-(5-phospho-D-ribosyl)glycinamide from 5-phospho-alpha-D-ribose 1-diphosphate: step 2/2.</text>
</comment>
<dbReference type="PANTHER" id="PTHR43472:SF1">
    <property type="entry name" value="PHOSPHORIBOSYLAMINE--GLYCINE LIGASE, CHLOROPLASTIC"/>
    <property type="match status" value="1"/>
</dbReference>
<evidence type="ECO:0000256" key="6">
    <source>
        <dbReference type="ARBA" id="ARBA00022840"/>
    </source>
</evidence>
<dbReference type="Gene3D" id="3.90.600.10">
    <property type="entry name" value="Phosphoribosylglycinamide synthetase, C-terminal domain"/>
    <property type="match status" value="1"/>
</dbReference>
<dbReference type="GO" id="GO:0004637">
    <property type="term" value="F:phosphoribosylamine-glycine ligase activity"/>
    <property type="evidence" value="ECO:0007669"/>
    <property type="project" value="UniProtKB-UniRule"/>
</dbReference>
<keyword evidence="4 11" id="KW-0547">Nucleotide-binding</keyword>
<evidence type="ECO:0000259" key="12">
    <source>
        <dbReference type="PROSITE" id="PS50975"/>
    </source>
</evidence>
<protein>
    <recommendedName>
        <fullName evidence="2 10">Phosphoribosylamine--glycine ligase</fullName>
        <ecNumber evidence="2 10">6.3.4.13</ecNumber>
    </recommendedName>
    <alternativeName>
        <fullName evidence="10">GARS</fullName>
    </alternativeName>
    <alternativeName>
        <fullName evidence="8 10">Glycinamide ribonucleotide synthetase</fullName>
    </alternativeName>
    <alternativeName>
        <fullName evidence="9 10">Phosphoribosylglycinamide synthetase</fullName>
    </alternativeName>
</protein>
<keyword evidence="14" id="KW-1185">Reference proteome</keyword>
<dbReference type="GO" id="GO:0006189">
    <property type="term" value="P:'de novo' IMP biosynthetic process"/>
    <property type="evidence" value="ECO:0007669"/>
    <property type="project" value="UniProtKB-UniRule"/>
</dbReference>
<evidence type="ECO:0000256" key="4">
    <source>
        <dbReference type="ARBA" id="ARBA00022741"/>
    </source>
</evidence>
<gene>
    <name evidence="10" type="primary">purD</name>
    <name evidence="13" type="ORF">ADIS_2601</name>
</gene>
<comment type="caution">
    <text evidence="13">The sequence shown here is derived from an EMBL/GenBank/DDBJ whole genome shotgun (WGS) entry which is preliminary data.</text>
</comment>
<dbReference type="EC" id="6.3.4.13" evidence="2 10"/>
<dbReference type="SMART" id="SM01210">
    <property type="entry name" value="GARS_C"/>
    <property type="match status" value="1"/>
</dbReference>
<dbReference type="OrthoDB" id="9807240at2"/>
<proteinExistence type="inferred from homology"/>
<evidence type="ECO:0000256" key="7">
    <source>
        <dbReference type="ARBA" id="ARBA00038345"/>
    </source>
</evidence>
<name>R7ZS52_9BACT</name>
<dbReference type="SUPFAM" id="SSF51246">
    <property type="entry name" value="Rudiment single hybrid motif"/>
    <property type="match status" value="1"/>
</dbReference>
<dbReference type="SUPFAM" id="SSF52440">
    <property type="entry name" value="PreATP-grasp domain"/>
    <property type="match status" value="1"/>
</dbReference>
<reference evidence="13 14" key="1">
    <citation type="submission" date="2013-02" db="EMBL/GenBank/DDBJ databases">
        <title>A novel strain isolated from Lonar lake, Maharashtra, India.</title>
        <authorList>
            <person name="Singh A."/>
        </authorList>
    </citation>
    <scope>NUCLEOTIDE SEQUENCE [LARGE SCALE GENOMIC DNA]</scope>
    <source>
        <strain evidence="13 14">AK24</strain>
    </source>
</reference>
<evidence type="ECO:0000256" key="2">
    <source>
        <dbReference type="ARBA" id="ARBA00013255"/>
    </source>
</evidence>
<comment type="catalytic activity">
    <reaction evidence="10">
        <text>5-phospho-beta-D-ribosylamine + glycine + ATP = N(1)-(5-phospho-beta-D-ribosyl)glycinamide + ADP + phosphate + H(+)</text>
        <dbReference type="Rhea" id="RHEA:17453"/>
        <dbReference type="ChEBI" id="CHEBI:15378"/>
        <dbReference type="ChEBI" id="CHEBI:30616"/>
        <dbReference type="ChEBI" id="CHEBI:43474"/>
        <dbReference type="ChEBI" id="CHEBI:57305"/>
        <dbReference type="ChEBI" id="CHEBI:58681"/>
        <dbReference type="ChEBI" id="CHEBI:143788"/>
        <dbReference type="ChEBI" id="CHEBI:456216"/>
        <dbReference type="EC" id="6.3.4.13"/>
    </reaction>
</comment>
<dbReference type="Pfam" id="PF02844">
    <property type="entry name" value="GARS_N"/>
    <property type="match status" value="1"/>
</dbReference>
<dbReference type="PROSITE" id="PS50975">
    <property type="entry name" value="ATP_GRASP"/>
    <property type="match status" value="1"/>
</dbReference>
<dbReference type="InterPro" id="IPR011054">
    <property type="entry name" value="Rudment_hybrid_motif"/>
</dbReference>
<dbReference type="HAMAP" id="MF_00138">
    <property type="entry name" value="GARS"/>
    <property type="match status" value="1"/>
</dbReference>
<accession>R7ZS52</accession>
<dbReference type="InterPro" id="IPR013815">
    <property type="entry name" value="ATP_grasp_subdomain_1"/>
</dbReference>
<feature type="domain" description="ATP-grasp" evidence="12">
    <location>
        <begin position="111"/>
        <end position="319"/>
    </location>
</feature>
<dbReference type="STRING" id="1232681.ADIS_2601"/>
<dbReference type="Gene3D" id="3.40.50.20">
    <property type="match status" value="1"/>
</dbReference>
<evidence type="ECO:0000256" key="11">
    <source>
        <dbReference type="PROSITE-ProRule" id="PRU00409"/>
    </source>
</evidence>
<dbReference type="SMART" id="SM01209">
    <property type="entry name" value="GARS_A"/>
    <property type="match status" value="1"/>
</dbReference>
<evidence type="ECO:0000256" key="9">
    <source>
        <dbReference type="ARBA" id="ARBA00042864"/>
    </source>
</evidence>
<sequence length="433" mass="46848">MNILLIGSGGRENTFAWKIAQSPLCKKLYIAPGNAGTSAFGENIAINVTDFAGMQDFCVSHRIDLLVVGPEEPLVKGLRDRFQEDDRTRHIGIVGPGSDGAELEGSKDFSKKFMKKYGVPTAGYETFTKETASEGISYIHKQPLPIVLKADGLAAGKGVLICPSHEEAEREFKAMLLDEKFGAASRKVVIEEFLTGIELSVFVALDGSDFVILPEAKDYKRIGDGDSGPNTGGMGAVSPVPFADEAFMAKVSQRIVEPTLSGLKQEGIDYKGFIFIGLMNQDGEPFVIEYNVRMGDPETQAVLPRIKSDFVALLHGIANQELKNYSLELEDFITTTVVMVAGGYPGSYEKDKEITGLEPDGKNNALVFHAGTAVIESGAVVTQGGRVLGITGKGATLEEALDSAYTRVRQISWEGVNFRKDIGQDILHWNGND</sequence>
<dbReference type="AlphaFoldDB" id="R7ZS52"/>
<evidence type="ECO:0000313" key="13">
    <source>
        <dbReference type="EMBL" id="EON76940.1"/>
    </source>
</evidence>
<dbReference type="Gene3D" id="3.30.1490.20">
    <property type="entry name" value="ATP-grasp fold, A domain"/>
    <property type="match status" value="1"/>
</dbReference>
<evidence type="ECO:0000256" key="5">
    <source>
        <dbReference type="ARBA" id="ARBA00022755"/>
    </source>
</evidence>
<dbReference type="InterPro" id="IPR020561">
    <property type="entry name" value="PRibGlycinamid_synth_ATP-grasp"/>
</dbReference>
<organism evidence="13 14">
    <name type="scientific">Lunatimonas lonarensis</name>
    <dbReference type="NCBI Taxonomy" id="1232681"/>
    <lineage>
        <taxon>Bacteria</taxon>
        <taxon>Pseudomonadati</taxon>
        <taxon>Bacteroidota</taxon>
        <taxon>Cytophagia</taxon>
        <taxon>Cytophagales</taxon>
        <taxon>Cyclobacteriaceae</taxon>
    </lineage>
</organism>
<dbReference type="GO" id="GO:0005524">
    <property type="term" value="F:ATP binding"/>
    <property type="evidence" value="ECO:0007669"/>
    <property type="project" value="UniProtKB-UniRule"/>
</dbReference>
<dbReference type="NCBIfam" id="TIGR00877">
    <property type="entry name" value="purD"/>
    <property type="match status" value="1"/>
</dbReference>
<dbReference type="EMBL" id="AQHR01000070">
    <property type="protein sequence ID" value="EON76940.1"/>
    <property type="molecule type" value="Genomic_DNA"/>
</dbReference>
<evidence type="ECO:0000256" key="10">
    <source>
        <dbReference type="HAMAP-Rule" id="MF_00138"/>
    </source>
</evidence>
<keyword evidence="3 10" id="KW-0436">Ligase</keyword>
<dbReference type="InterPro" id="IPR037123">
    <property type="entry name" value="PRibGlycinamide_synth_C_sf"/>
</dbReference>
<dbReference type="InterPro" id="IPR020560">
    <property type="entry name" value="PRibGlycinamide_synth_C-dom"/>
</dbReference>
<evidence type="ECO:0000256" key="3">
    <source>
        <dbReference type="ARBA" id="ARBA00022598"/>
    </source>
</evidence>
<evidence type="ECO:0000256" key="8">
    <source>
        <dbReference type="ARBA" id="ARBA00042242"/>
    </source>
</evidence>
<dbReference type="FunFam" id="3.90.600.10:FF:000001">
    <property type="entry name" value="Trifunctional purine biosynthetic protein adenosine-3"/>
    <property type="match status" value="1"/>
</dbReference>
<dbReference type="GO" id="GO:0046872">
    <property type="term" value="F:metal ion binding"/>
    <property type="evidence" value="ECO:0007669"/>
    <property type="project" value="InterPro"/>
</dbReference>
<evidence type="ECO:0000313" key="14">
    <source>
        <dbReference type="Proteomes" id="UP000013909"/>
    </source>
</evidence>
<dbReference type="UniPathway" id="UPA00074">
    <property type="reaction ID" value="UER00125"/>
</dbReference>
<comment type="similarity">
    <text evidence="7 10">Belongs to the GARS family.</text>
</comment>
<dbReference type="Pfam" id="PF01071">
    <property type="entry name" value="GARS_A"/>
    <property type="match status" value="1"/>
</dbReference>
<dbReference type="Proteomes" id="UP000013909">
    <property type="component" value="Unassembled WGS sequence"/>
</dbReference>
<dbReference type="InterPro" id="IPR020562">
    <property type="entry name" value="PRibGlycinamide_synth_N"/>
</dbReference>
<dbReference type="Gene3D" id="3.30.470.20">
    <property type="entry name" value="ATP-grasp fold, B domain"/>
    <property type="match status" value="1"/>
</dbReference>
<dbReference type="InterPro" id="IPR016185">
    <property type="entry name" value="PreATP-grasp_dom_sf"/>
</dbReference>
<dbReference type="InterPro" id="IPR011761">
    <property type="entry name" value="ATP-grasp"/>
</dbReference>
<dbReference type="PATRIC" id="fig|1288963.3.peg.2592"/>
<dbReference type="SUPFAM" id="SSF56059">
    <property type="entry name" value="Glutathione synthetase ATP-binding domain-like"/>
    <property type="match status" value="1"/>
</dbReference>
<dbReference type="RefSeq" id="WP_010854737.1">
    <property type="nucleotide sequence ID" value="NZ_AQHR01000070.1"/>
</dbReference>
<keyword evidence="6 11" id="KW-0067">ATP-binding</keyword>
<dbReference type="Pfam" id="PF02843">
    <property type="entry name" value="GARS_C"/>
    <property type="match status" value="1"/>
</dbReference>
<dbReference type="InterPro" id="IPR000115">
    <property type="entry name" value="PRibGlycinamide_synth"/>
</dbReference>
<evidence type="ECO:0000256" key="1">
    <source>
        <dbReference type="ARBA" id="ARBA00005174"/>
    </source>
</evidence>